<comment type="subcellular location">
    <subcellularLocation>
        <location evidence="1">Cell membrane</location>
        <topology evidence="1">Multi-pass membrane protein</topology>
    </subcellularLocation>
</comment>
<evidence type="ECO:0000256" key="4">
    <source>
        <dbReference type="ARBA" id="ARBA00022989"/>
    </source>
</evidence>
<keyword evidence="3 6" id="KW-0812">Transmembrane</keyword>
<name>A0A0C1QWJ8_9CLOT</name>
<keyword evidence="5 6" id="KW-0472">Membrane</keyword>
<keyword evidence="2" id="KW-1003">Cell membrane</keyword>
<sequence>MKILKQLSIILLITFLGEAISSLLNLPIPGNVLGMLLLLLALMTKIIEPKAIEDICNYFLSNLAFFFIPASVGVLGCFDILRGNIFKILIVCVVTTIIVLLVTAYTVQFVSSLQKKKTKNIYEEVNIK</sequence>
<evidence type="ECO:0000313" key="7">
    <source>
        <dbReference type="EMBL" id="KIE45362.1"/>
    </source>
</evidence>
<dbReference type="EMBL" id="AYSO01000019">
    <property type="protein sequence ID" value="KIE45362.1"/>
    <property type="molecule type" value="Genomic_DNA"/>
</dbReference>
<dbReference type="OrthoDB" id="3176438at2"/>
<dbReference type="Pfam" id="PF03788">
    <property type="entry name" value="LrgA"/>
    <property type="match status" value="1"/>
</dbReference>
<evidence type="ECO:0000256" key="6">
    <source>
        <dbReference type="SAM" id="Phobius"/>
    </source>
</evidence>
<reference evidence="7 8" key="1">
    <citation type="journal article" date="2015" name="Infect. Genet. Evol.">
        <title>Genomic sequences of six botulinum neurotoxin-producing strains representing three clostridial species illustrate the mobility and diversity of botulinum neurotoxin genes.</title>
        <authorList>
            <person name="Smith T.J."/>
            <person name="Hill K.K."/>
            <person name="Xie G."/>
            <person name="Foley B.T."/>
            <person name="Williamson C.H."/>
            <person name="Foster J.T."/>
            <person name="Johnson S.L."/>
            <person name="Chertkov O."/>
            <person name="Teshima H."/>
            <person name="Gibbons H.S."/>
            <person name="Johnsky L.A."/>
            <person name="Karavis M.A."/>
            <person name="Smith L.A."/>
        </authorList>
    </citation>
    <scope>NUCLEOTIDE SEQUENCE [LARGE SCALE GENOMIC DNA]</scope>
    <source>
        <strain evidence="7 8">CDC 2741</strain>
    </source>
</reference>
<evidence type="ECO:0000256" key="5">
    <source>
        <dbReference type="ARBA" id="ARBA00023136"/>
    </source>
</evidence>
<accession>A0A0C1QWJ8</accession>
<evidence type="ECO:0000256" key="2">
    <source>
        <dbReference type="ARBA" id="ARBA00022475"/>
    </source>
</evidence>
<evidence type="ECO:0000256" key="1">
    <source>
        <dbReference type="ARBA" id="ARBA00004651"/>
    </source>
</evidence>
<evidence type="ECO:0000256" key="3">
    <source>
        <dbReference type="ARBA" id="ARBA00022692"/>
    </source>
</evidence>
<protein>
    <submittedName>
        <fullName evidence="7">LrgA family protein</fullName>
    </submittedName>
</protein>
<dbReference type="PANTHER" id="PTHR33931">
    <property type="entry name" value="HOLIN-LIKE PROTEIN CIDA-RELATED"/>
    <property type="match status" value="1"/>
</dbReference>
<dbReference type="PANTHER" id="PTHR33931:SF2">
    <property type="entry name" value="HOLIN-LIKE PROTEIN CIDA"/>
    <property type="match status" value="1"/>
</dbReference>
<keyword evidence="4 6" id="KW-1133">Transmembrane helix</keyword>
<evidence type="ECO:0000313" key="8">
    <source>
        <dbReference type="Proteomes" id="UP000031366"/>
    </source>
</evidence>
<feature type="transmembrane region" description="Helical" evidence="6">
    <location>
        <begin position="59"/>
        <end position="82"/>
    </location>
</feature>
<feature type="transmembrane region" description="Helical" evidence="6">
    <location>
        <begin position="88"/>
        <end position="110"/>
    </location>
</feature>
<dbReference type="Proteomes" id="UP000031366">
    <property type="component" value="Unassembled WGS sequence"/>
</dbReference>
<dbReference type="InterPro" id="IPR005538">
    <property type="entry name" value="LrgA/CidA"/>
</dbReference>
<comment type="caution">
    <text evidence="7">The sequence shown here is derived from an EMBL/GenBank/DDBJ whole genome shotgun (WGS) entry which is preliminary data.</text>
</comment>
<gene>
    <name evidence="7" type="ORF">U732_2486</name>
</gene>
<organism evidence="7 8">
    <name type="scientific">Clostridium argentinense CDC 2741</name>
    <dbReference type="NCBI Taxonomy" id="1418104"/>
    <lineage>
        <taxon>Bacteria</taxon>
        <taxon>Bacillati</taxon>
        <taxon>Bacillota</taxon>
        <taxon>Clostridia</taxon>
        <taxon>Eubacteriales</taxon>
        <taxon>Clostridiaceae</taxon>
        <taxon>Clostridium</taxon>
    </lineage>
</organism>
<dbReference type="AlphaFoldDB" id="A0A0C1QWJ8"/>
<dbReference type="RefSeq" id="WP_039634962.1">
    <property type="nucleotide sequence ID" value="NZ_AYSO01000019.1"/>
</dbReference>
<proteinExistence type="predicted"/>
<keyword evidence="8" id="KW-1185">Reference proteome</keyword>
<dbReference type="STRING" id="29341.RSJ17_00795"/>
<dbReference type="GO" id="GO:0005886">
    <property type="term" value="C:plasma membrane"/>
    <property type="evidence" value="ECO:0007669"/>
    <property type="project" value="UniProtKB-SubCell"/>
</dbReference>